<dbReference type="EMBL" id="CP019437">
    <property type="protein sequence ID" value="AQS48474.1"/>
    <property type="molecule type" value="Genomic_DNA"/>
</dbReference>
<evidence type="ECO:0000313" key="3">
    <source>
        <dbReference type="Proteomes" id="UP000185622"/>
    </source>
</evidence>
<reference evidence="2 3" key="1">
    <citation type="submission" date="2017-01" db="EMBL/GenBank/DDBJ databases">
        <title>The complete genome sequence of a sulfur-oxidizing marine bacterium Thioclava sp. 25B10_4T.</title>
        <authorList>
            <person name="Liu Y."/>
            <person name="Lai Q."/>
            <person name="Shao Z."/>
        </authorList>
    </citation>
    <scope>NUCLEOTIDE SEQUENCE [LARGE SCALE GENOMIC DNA]</scope>
    <source>
        <strain evidence="2 3">25B10_4</strain>
    </source>
</reference>
<feature type="domain" description="Glyoxalase-related protein" evidence="1">
    <location>
        <begin position="3"/>
        <end position="143"/>
    </location>
</feature>
<evidence type="ECO:0000313" key="2">
    <source>
        <dbReference type="EMBL" id="AQS48474.1"/>
    </source>
</evidence>
<dbReference type="Pfam" id="PF20066">
    <property type="entry name" value="Glyoxalase_8"/>
    <property type="match status" value="1"/>
</dbReference>
<dbReference type="Proteomes" id="UP000185622">
    <property type="component" value="Chromosome"/>
</dbReference>
<name>A0ABN4XBB8_9RHOB</name>
<protein>
    <recommendedName>
        <fullName evidence="1">Glyoxalase-related protein domain-containing protein</fullName>
    </recommendedName>
</protein>
<dbReference type="RefSeq" id="WP_075775039.1">
    <property type="nucleotide sequence ID" value="NZ_CP019437.1"/>
</dbReference>
<accession>A0ABN4XBB8</accession>
<evidence type="ECO:0000259" key="1">
    <source>
        <dbReference type="Pfam" id="PF20066"/>
    </source>
</evidence>
<keyword evidence="3" id="KW-1185">Reference proteome</keyword>
<sequence length="143" mass="15338">MTVNAVKDVKAQARRLAEAMAQAGNPVALSKAYELTAQAAGHADWNTMVAALRRAEPAAHAKGYALGDAVRGRYLGHPVSGRVHALRRKGETHYDIEIALDEPVDVVESAAFSSMRRRVRATIGADGRSIGRRSDGVAHLELD</sequence>
<gene>
    <name evidence="2" type="ORF">BMG03_12210</name>
</gene>
<organism evidence="2 3">
    <name type="scientific">Thioclava nitratireducens</name>
    <dbReference type="NCBI Taxonomy" id="1915078"/>
    <lineage>
        <taxon>Bacteria</taxon>
        <taxon>Pseudomonadati</taxon>
        <taxon>Pseudomonadota</taxon>
        <taxon>Alphaproteobacteria</taxon>
        <taxon>Rhodobacterales</taxon>
        <taxon>Paracoccaceae</taxon>
        <taxon>Thioclava</taxon>
    </lineage>
</organism>
<proteinExistence type="predicted"/>
<dbReference type="InterPro" id="IPR045517">
    <property type="entry name" value="Glyoxalase_8"/>
</dbReference>